<feature type="region of interest" description="Disordered" evidence="1">
    <location>
        <begin position="190"/>
        <end position="209"/>
    </location>
</feature>
<keyword evidence="3" id="KW-1185">Reference proteome</keyword>
<gene>
    <name evidence="2" type="ORF">WN48_07055</name>
</gene>
<dbReference type="EMBL" id="KQ759874">
    <property type="protein sequence ID" value="OAD62378.1"/>
    <property type="molecule type" value="Genomic_DNA"/>
</dbReference>
<name>A0A310SHW9_9HYME</name>
<organism evidence="2 3">
    <name type="scientific">Eufriesea mexicana</name>
    <dbReference type="NCBI Taxonomy" id="516756"/>
    <lineage>
        <taxon>Eukaryota</taxon>
        <taxon>Metazoa</taxon>
        <taxon>Ecdysozoa</taxon>
        <taxon>Arthropoda</taxon>
        <taxon>Hexapoda</taxon>
        <taxon>Insecta</taxon>
        <taxon>Pterygota</taxon>
        <taxon>Neoptera</taxon>
        <taxon>Endopterygota</taxon>
        <taxon>Hymenoptera</taxon>
        <taxon>Apocrita</taxon>
        <taxon>Aculeata</taxon>
        <taxon>Apoidea</taxon>
        <taxon>Anthophila</taxon>
        <taxon>Apidae</taxon>
        <taxon>Eufriesea</taxon>
    </lineage>
</organism>
<feature type="compositionally biased region" description="Polar residues" evidence="1">
    <location>
        <begin position="200"/>
        <end position="209"/>
    </location>
</feature>
<evidence type="ECO:0000313" key="2">
    <source>
        <dbReference type="EMBL" id="OAD62378.1"/>
    </source>
</evidence>
<evidence type="ECO:0000256" key="1">
    <source>
        <dbReference type="SAM" id="MobiDB-lite"/>
    </source>
</evidence>
<dbReference type="Proteomes" id="UP000250275">
    <property type="component" value="Unassembled WGS sequence"/>
</dbReference>
<proteinExistence type="predicted"/>
<sequence>MRGSAGPGRRRLGYGPVVGRARVTVRPLGMIQFYPMGQGHIVSVRLLASLDPRIDSGSFIGPGTTLVHVPMVKAERERRYHTHSPTQHSLQARDSHCLGSGAPVHRVIRAIGGRLGGHSGRWSITVGRDGWASCEYTTKGIPNHGRGLDDEEGKGIVADTFTQSSQRLQAISTWTRPWEYPKISLHTYSMQPECSEKSSPETNTYNRVN</sequence>
<accession>A0A310SHW9</accession>
<evidence type="ECO:0000313" key="3">
    <source>
        <dbReference type="Proteomes" id="UP000250275"/>
    </source>
</evidence>
<dbReference type="AlphaFoldDB" id="A0A310SHW9"/>
<reference evidence="2 3" key="1">
    <citation type="submission" date="2015-07" db="EMBL/GenBank/DDBJ databases">
        <title>The genome of Eufriesea mexicana.</title>
        <authorList>
            <person name="Pan H."/>
            <person name="Kapheim K."/>
        </authorList>
    </citation>
    <scope>NUCLEOTIDE SEQUENCE [LARGE SCALE GENOMIC DNA]</scope>
    <source>
        <strain evidence="2">0111107269</strain>
        <tissue evidence="2">Whole body</tissue>
    </source>
</reference>
<protein>
    <submittedName>
        <fullName evidence="2">Uncharacterized protein</fullName>
    </submittedName>
</protein>